<gene>
    <name evidence="5" type="ORF">EPICR_80072</name>
</gene>
<dbReference type="EMBL" id="CAACVI010000051">
    <property type="protein sequence ID" value="VEN75379.1"/>
    <property type="molecule type" value="Genomic_DNA"/>
</dbReference>
<reference evidence="5" key="1">
    <citation type="submission" date="2019-01" db="EMBL/GenBank/DDBJ databases">
        <authorList>
            <consortium name="Genoscope - CEA"/>
            <person name="William W."/>
        </authorList>
    </citation>
    <scope>NUCLEOTIDE SEQUENCE</scope>
    <source>
        <strain evidence="5">CR-1</strain>
    </source>
</reference>
<keyword evidence="3 5" id="KW-0418">Kinase</keyword>
<keyword evidence="2" id="KW-0808">Transferase</keyword>
<dbReference type="PROSITE" id="PS00583">
    <property type="entry name" value="PFKB_KINASES_1"/>
    <property type="match status" value="1"/>
</dbReference>
<dbReference type="GO" id="GO:0016301">
    <property type="term" value="F:kinase activity"/>
    <property type="evidence" value="ECO:0007669"/>
    <property type="project" value="UniProtKB-KW"/>
</dbReference>
<dbReference type="PROSITE" id="PS00584">
    <property type="entry name" value="PFKB_KINASES_2"/>
    <property type="match status" value="1"/>
</dbReference>
<evidence type="ECO:0000256" key="2">
    <source>
        <dbReference type="ARBA" id="ARBA00022679"/>
    </source>
</evidence>
<dbReference type="SUPFAM" id="SSF53613">
    <property type="entry name" value="Ribokinase-like"/>
    <property type="match status" value="1"/>
</dbReference>
<organism evidence="5">
    <name type="scientific">uncultured Desulfobacteraceae bacterium</name>
    <dbReference type="NCBI Taxonomy" id="218296"/>
    <lineage>
        <taxon>Bacteria</taxon>
        <taxon>Pseudomonadati</taxon>
        <taxon>Thermodesulfobacteriota</taxon>
        <taxon>Desulfobacteria</taxon>
        <taxon>Desulfobacterales</taxon>
        <taxon>Desulfobacteraceae</taxon>
        <taxon>environmental samples</taxon>
    </lineage>
</organism>
<dbReference type="PANTHER" id="PTHR43320:SF1">
    <property type="entry name" value="OS01G0105900 PROTEIN"/>
    <property type="match status" value="1"/>
</dbReference>
<evidence type="ECO:0000259" key="4">
    <source>
        <dbReference type="Pfam" id="PF00294"/>
    </source>
</evidence>
<protein>
    <submittedName>
        <fullName evidence="5">Ribokinase</fullName>
    </submittedName>
</protein>
<dbReference type="InterPro" id="IPR011611">
    <property type="entry name" value="PfkB_dom"/>
</dbReference>
<dbReference type="Gene3D" id="3.40.1190.20">
    <property type="match status" value="1"/>
</dbReference>
<evidence type="ECO:0000256" key="1">
    <source>
        <dbReference type="ARBA" id="ARBA00010688"/>
    </source>
</evidence>
<evidence type="ECO:0000256" key="3">
    <source>
        <dbReference type="ARBA" id="ARBA00022777"/>
    </source>
</evidence>
<dbReference type="CDD" id="cd01168">
    <property type="entry name" value="adenosine_kinase"/>
    <property type="match status" value="1"/>
</dbReference>
<comment type="similarity">
    <text evidence="1">Belongs to the carbohydrate kinase PfkB family.</text>
</comment>
<name>A0A484HKU5_9BACT</name>
<dbReference type="InterPro" id="IPR029056">
    <property type="entry name" value="Ribokinase-like"/>
</dbReference>
<dbReference type="PANTHER" id="PTHR43320">
    <property type="entry name" value="SUGAR KINASE"/>
    <property type="match status" value="1"/>
</dbReference>
<sequence>MSETTEKWAAAAGSALIDILIRENDAFLEKIGAVKGGMKLVDEQTIEKALAMTPARPEIVPGGSACNTACGIGKLGGRVRFLGKCGDDEMGRLFEKGLEKNQTRPDMVRSPSSSTGRVLSIITPDAQRSMLTFLGASAETRPDEMTPKRFENAAIVHLEGYMMFNPDLMEAALKAASASGARVSLDLASFTVVEESRDALIRLTEKYVDIVMANEDEARVFSGENDETAALEWMGEKAGVAALKVGERGSLISARGKIIPVAPAGDGESALDTTGAGDLWASGFLYGLLNGLPIEKCGELGSRCGFEACRVVGAHIPEDRWKDIRKIL</sequence>
<dbReference type="Pfam" id="PF00294">
    <property type="entry name" value="PfkB"/>
    <property type="match status" value="1"/>
</dbReference>
<accession>A0A484HKU5</accession>
<dbReference type="AlphaFoldDB" id="A0A484HKU5"/>
<dbReference type="InterPro" id="IPR052700">
    <property type="entry name" value="Carb_kinase_PfkB-like"/>
</dbReference>
<dbReference type="InterPro" id="IPR002173">
    <property type="entry name" value="Carboh/pur_kinase_PfkB_CS"/>
</dbReference>
<proteinExistence type="inferred from homology"/>
<feature type="domain" description="Carbohydrate kinase PfkB" evidence="4">
    <location>
        <begin position="28"/>
        <end position="317"/>
    </location>
</feature>
<evidence type="ECO:0000313" key="5">
    <source>
        <dbReference type="EMBL" id="VEN75379.1"/>
    </source>
</evidence>